<keyword evidence="1" id="KW-0812">Transmembrane</keyword>
<feature type="transmembrane region" description="Helical" evidence="1">
    <location>
        <begin position="31"/>
        <end position="50"/>
    </location>
</feature>
<organism evidence="2 3">
    <name type="scientific">Hydrogenophaga electricum</name>
    <dbReference type="NCBI Taxonomy" id="1230953"/>
    <lineage>
        <taxon>Bacteria</taxon>
        <taxon>Pseudomonadati</taxon>
        <taxon>Pseudomonadota</taxon>
        <taxon>Betaproteobacteria</taxon>
        <taxon>Burkholderiales</taxon>
        <taxon>Comamonadaceae</taxon>
        <taxon>Hydrogenophaga</taxon>
    </lineage>
</organism>
<evidence type="ECO:0000256" key="1">
    <source>
        <dbReference type="SAM" id="Phobius"/>
    </source>
</evidence>
<keyword evidence="1" id="KW-0472">Membrane</keyword>
<dbReference type="RefSeq" id="WP_284308840.1">
    <property type="nucleotide sequence ID" value="NZ_BSPB01000042.1"/>
</dbReference>
<accession>A0ABQ6C7N9</accession>
<proteinExistence type="predicted"/>
<gene>
    <name evidence="2" type="ORF">GCM10007935_34790</name>
</gene>
<protein>
    <submittedName>
        <fullName evidence="2">Uncharacterized protein</fullName>
    </submittedName>
</protein>
<comment type="caution">
    <text evidence="2">The sequence shown here is derived from an EMBL/GenBank/DDBJ whole genome shotgun (WGS) entry which is preliminary data.</text>
</comment>
<name>A0ABQ6C7N9_9BURK</name>
<evidence type="ECO:0000313" key="3">
    <source>
        <dbReference type="Proteomes" id="UP001156903"/>
    </source>
</evidence>
<sequence>MNIHSSPEERAGDAPLPVPDEVDLSERGWRLWLQVAVAVVLAIFGLALLLQPVVPVSGWLLTPALEQQP</sequence>
<dbReference type="Proteomes" id="UP001156903">
    <property type="component" value="Unassembled WGS sequence"/>
</dbReference>
<keyword evidence="3" id="KW-1185">Reference proteome</keyword>
<keyword evidence="1" id="KW-1133">Transmembrane helix</keyword>
<dbReference type="EMBL" id="BSPB01000042">
    <property type="protein sequence ID" value="GLS16040.1"/>
    <property type="molecule type" value="Genomic_DNA"/>
</dbReference>
<evidence type="ECO:0000313" key="2">
    <source>
        <dbReference type="EMBL" id="GLS16040.1"/>
    </source>
</evidence>
<reference evidence="3" key="1">
    <citation type="journal article" date="2019" name="Int. J. Syst. Evol. Microbiol.">
        <title>The Global Catalogue of Microorganisms (GCM) 10K type strain sequencing project: providing services to taxonomists for standard genome sequencing and annotation.</title>
        <authorList>
            <consortium name="The Broad Institute Genomics Platform"/>
            <consortium name="The Broad Institute Genome Sequencing Center for Infectious Disease"/>
            <person name="Wu L."/>
            <person name="Ma J."/>
        </authorList>
    </citation>
    <scope>NUCLEOTIDE SEQUENCE [LARGE SCALE GENOMIC DNA]</scope>
    <source>
        <strain evidence="3">NBRC 109341</strain>
    </source>
</reference>